<reference evidence="1" key="1">
    <citation type="submission" date="2021-03" db="EMBL/GenBank/DDBJ databases">
        <authorList>
            <consortium name="DOE Joint Genome Institute"/>
            <person name="Ahrendt S."/>
            <person name="Looney B.P."/>
            <person name="Miyauchi S."/>
            <person name="Morin E."/>
            <person name="Drula E."/>
            <person name="Courty P.E."/>
            <person name="Chicoki N."/>
            <person name="Fauchery L."/>
            <person name="Kohler A."/>
            <person name="Kuo A."/>
            <person name="Labutti K."/>
            <person name="Pangilinan J."/>
            <person name="Lipzen A."/>
            <person name="Riley R."/>
            <person name="Andreopoulos W."/>
            <person name="He G."/>
            <person name="Johnson J."/>
            <person name="Barry K.W."/>
            <person name="Grigoriev I.V."/>
            <person name="Nagy L."/>
            <person name="Hibbett D."/>
            <person name="Henrissat B."/>
            <person name="Matheny P.B."/>
            <person name="Labbe J."/>
            <person name="Martin F."/>
        </authorList>
    </citation>
    <scope>NUCLEOTIDE SEQUENCE</scope>
    <source>
        <strain evidence="1">HHB10654</strain>
    </source>
</reference>
<sequence>MSHLLLLPTEVVLMVLEDLNLGDLLNLRLTCRELNNVIKDSVILQYKIELAASGMVDCPGGQLSTVSRLEMLQRHQRAWRDFSVLEPVLIPPPRGLGENERAMVIFSEGILAYLYVESGGPNSTICFTQLPSKLRRVDYRRWYLHYDRRLRLLFEDLSIDASQDLLLFVTASEDRNIPVVHVHSLSTGHPHQEGPVSGTIGIEHGSLVFPKIEICGDYIGMVISSDRRLMKVSIWNWKTGVIQTESAVNPSQYTTFCFLDDSHILVQSLPVPLIAPAPLLQVYNFRTAHGLYFVLPFTSRHIEAHLLPNAVHHPPTSIGVHDLFVTDPNDKLVVSIVDHQRRPAERYELCIAAQKLLDIFRTERRANTGFPWSEWGPDAAHCAPLRGDMADGAYAVFGMKTAHLISRDGRNMAIITDYHPRRVKRTQDESADWTPSGVQRRETGGVSEPRLPYTVKEVLLPEAYGMDIFLAQHHFYEDGLLLQYHERSGDEWRAKEIWLTL</sequence>
<comment type="caution">
    <text evidence="1">The sequence shown here is derived from an EMBL/GenBank/DDBJ whole genome shotgun (WGS) entry which is preliminary data.</text>
</comment>
<dbReference type="Proteomes" id="UP000814140">
    <property type="component" value="Unassembled WGS sequence"/>
</dbReference>
<evidence type="ECO:0000313" key="1">
    <source>
        <dbReference type="EMBL" id="KAI0058200.1"/>
    </source>
</evidence>
<organism evidence="1 2">
    <name type="scientific">Artomyces pyxidatus</name>
    <dbReference type="NCBI Taxonomy" id="48021"/>
    <lineage>
        <taxon>Eukaryota</taxon>
        <taxon>Fungi</taxon>
        <taxon>Dikarya</taxon>
        <taxon>Basidiomycota</taxon>
        <taxon>Agaricomycotina</taxon>
        <taxon>Agaricomycetes</taxon>
        <taxon>Russulales</taxon>
        <taxon>Auriscalpiaceae</taxon>
        <taxon>Artomyces</taxon>
    </lineage>
</organism>
<evidence type="ECO:0000313" key="2">
    <source>
        <dbReference type="Proteomes" id="UP000814140"/>
    </source>
</evidence>
<dbReference type="EMBL" id="MU277238">
    <property type="protein sequence ID" value="KAI0058200.1"/>
    <property type="molecule type" value="Genomic_DNA"/>
</dbReference>
<protein>
    <submittedName>
        <fullName evidence="1">Uncharacterized protein</fullName>
    </submittedName>
</protein>
<reference evidence="1" key="2">
    <citation type="journal article" date="2022" name="New Phytol.">
        <title>Evolutionary transition to the ectomycorrhizal habit in the genomes of a hyperdiverse lineage of mushroom-forming fungi.</title>
        <authorList>
            <person name="Looney B."/>
            <person name="Miyauchi S."/>
            <person name="Morin E."/>
            <person name="Drula E."/>
            <person name="Courty P.E."/>
            <person name="Kohler A."/>
            <person name="Kuo A."/>
            <person name="LaButti K."/>
            <person name="Pangilinan J."/>
            <person name="Lipzen A."/>
            <person name="Riley R."/>
            <person name="Andreopoulos W."/>
            <person name="He G."/>
            <person name="Johnson J."/>
            <person name="Nolan M."/>
            <person name="Tritt A."/>
            <person name="Barry K.W."/>
            <person name="Grigoriev I.V."/>
            <person name="Nagy L.G."/>
            <person name="Hibbett D."/>
            <person name="Henrissat B."/>
            <person name="Matheny P.B."/>
            <person name="Labbe J."/>
            <person name="Martin F.M."/>
        </authorList>
    </citation>
    <scope>NUCLEOTIDE SEQUENCE</scope>
    <source>
        <strain evidence="1">HHB10654</strain>
    </source>
</reference>
<proteinExistence type="predicted"/>
<name>A0ACB8SQG7_9AGAM</name>
<gene>
    <name evidence="1" type="ORF">BV25DRAFT_1305561</name>
</gene>
<keyword evidence="2" id="KW-1185">Reference proteome</keyword>
<accession>A0ACB8SQG7</accession>